<dbReference type="GO" id="GO:0012505">
    <property type="term" value="C:endomembrane system"/>
    <property type="evidence" value="ECO:0007669"/>
    <property type="project" value="UniProtKB-SubCell"/>
</dbReference>
<dbReference type="EMBL" id="FQWD01000006">
    <property type="protein sequence ID" value="SHH07734.1"/>
    <property type="molecule type" value="Genomic_DNA"/>
</dbReference>
<evidence type="ECO:0000313" key="6">
    <source>
        <dbReference type="EMBL" id="SHH07734.1"/>
    </source>
</evidence>
<comment type="subcellular location">
    <subcellularLocation>
        <location evidence="1">Endomembrane system</location>
        <topology evidence="1">Multi-pass membrane protein</topology>
    </subcellularLocation>
</comment>
<keyword evidence="3 5" id="KW-1133">Transmembrane helix</keyword>
<dbReference type="Pfam" id="PF04191">
    <property type="entry name" value="PEMT"/>
    <property type="match status" value="1"/>
</dbReference>
<accession>A0A1M5Q0Q4</accession>
<evidence type="ECO:0000256" key="2">
    <source>
        <dbReference type="ARBA" id="ARBA00022692"/>
    </source>
</evidence>
<dbReference type="GO" id="GO:0008168">
    <property type="term" value="F:methyltransferase activity"/>
    <property type="evidence" value="ECO:0007669"/>
    <property type="project" value="UniProtKB-KW"/>
</dbReference>
<name>A0A1M5Q0Q4_9ALTE</name>
<dbReference type="OrthoDB" id="9811969at2"/>
<organism evidence="6 7">
    <name type="scientific">Marisediminitalea aggregata</name>
    <dbReference type="NCBI Taxonomy" id="634436"/>
    <lineage>
        <taxon>Bacteria</taxon>
        <taxon>Pseudomonadati</taxon>
        <taxon>Pseudomonadota</taxon>
        <taxon>Gammaproteobacteria</taxon>
        <taxon>Alteromonadales</taxon>
        <taxon>Alteromonadaceae</taxon>
        <taxon>Marisediminitalea</taxon>
    </lineage>
</organism>
<gene>
    <name evidence="6" type="ORF">SAMN05216361_3695</name>
</gene>
<dbReference type="RefSeq" id="WP_073324645.1">
    <property type="nucleotide sequence ID" value="NZ_FQWD01000006.1"/>
</dbReference>
<keyword evidence="6" id="KW-0489">Methyltransferase</keyword>
<evidence type="ECO:0000256" key="1">
    <source>
        <dbReference type="ARBA" id="ARBA00004127"/>
    </source>
</evidence>
<protein>
    <submittedName>
        <fullName evidence="6">Phospholipid methyltransferase</fullName>
    </submittedName>
</protein>
<dbReference type="PANTHER" id="PTHR12714">
    <property type="entry name" value="PROTEIN-S ISOPRENYLCYSTEINE O-METHYLTRANSFERASE"/>
    <property type="match status" value="1"/>
</dbReference>
<dbReference type="InterPro" id="IPR007318">
    <property type="entry name" value="Phopholipid_MeTrfase"/>
</dbReference>
<dbReference type="AlphaFoldDB" id="A0A1M5Q0Q4"/>
<dbReference type="Gene3D" id="1.20.120.1630">
    <property type="match status" value="1"/>
</dbReference>
<dbReference type="GO" id="GO:0032259">
    <property type="term" value="P:methylation"/>
    <property type="evidence" value="ECO:0007669"/>
    <property type="project" value="UniProtKB-KW"/>
</dbReference>
<keyword evidence="2 5" id="KW-0812">Transmembrane</keyword>
<evidence type="ECO:0000256" key="3">
    <source>
        <dbReference type="ARBA" id="ARBA00022989"/>
    </source>
</evidence>
<sequence>MEDFYALRVFLAAFFTFVAVFYTSLVLVKNRKQAPVVCMGERFSQHWWNHVTFRVFRVSIWAVCVTRLFEPATDQYLMRFNAIEIPQIMWAGAAFMVLGFGLAIAANFSLGKQWRSGVDSTATQQLVSHGLYNISRNPAYVGVAIAQAGFFMALPSLFTLVCLVVGWHALYTQVKIEEVELSSQFSNDYQQYQQSVPRWL</sequence>
<proteinExistence type="predicted"/>
<evidence type="ECO:0000313" key="7">
    <source>
        <dbReference type="Proteomes" id="UP000184520"/>
    </source>
</evidence>
<keyword evidence="7" id="KW-1185">Reference proteome</keyword>
<dbReference type="STRING" id="634436.SAMN05216361_3695"/>
<keyword evidence="6" id="KW-0808">Transferase</keyword>
<reference evidence="7" key="1">
    <citation type="submission" date="2016-11" db="EMBL/GenBank/DDBJ databases">
        <authorList>
            <person name="Varghese N."/>
            <person name="Submissions S."/>
        </authorList>
    </citation>
    <scope>NUCLEOTIDE SEQUENCE [LARGE SCALE GENOMIC DNA]</scope>
    <source>
        <strain evidence="7">CGMCC 1.8995</strain>
    </source>
</reference>
<evidence type="ECO:0000256" key="4">
    <source>
        <dbReference type="ARBA" id="ARBA00023136"/>
    </source>
</evidence>
<feature type="transmembrane region" description="Helical" evidence="5">
    <location>
        <begin position="139"/>
        <end position="167"/>
    </location>
</feature>
<keyword evidence="4 5" id="KW-0472">Membrane</keyword>
<dbReference type="PANTHER" id="PTHR12714:SF24">
    <property type="entry name" value="SLR1182 PROTEIN"/>
    <property type="match status" value="1"/>
</dbReference>
<feature type="transmembrane region" description="Helical" evidence="5">
    <location>
        <begin position="6"/>
        <end position="28"/>
    </location>
</feature>
<dbReference type="Proteomes" id="UP000184520">
    <property type="component" value="Unassembled WGS sequence"/>
</dbReference>
<feature type="transmembrane region" description="Helical" evidence="5">
    <location>
        <begin position="88"/>
        <end position="110"/>
    </location>
</feature>
<evidence type="ECO:0000256" key="5">
    <source>
        <dbReference type="SAM" id="Phobius"/>
    </source>
</evidence>